<evidence type="ECO:0000313" key="6">
    <source>
        <dbReference type="Proteomes" id="UP001257060"/>
    </source>
</evidence>
<reference evidence="5 6" key="1">
    <citation type="submission" date="2022-06" db="EMBL/GenBank/DDBJ databases">
        <title>Halogeometricum sp. a new haloarchaeum isolate from saline soil.</title>
        <authorList>
            <person name="Strakova D."/>
            <person name="Galisteo C."/>
            <person name="Sanchez-Porro C."/>
            <person name="Ventosa A."/>
        </authorList>
    </citation>
    <scope>NUCLEOTIDE SEQUENCE [LARGE SCALE GENOMIC DNA]</scope>
    <source>
        <strain evidence="5 6">S1BR25-6</strain>
    </source>
</reference>
<accession>A0ABU2GAX5</accession>
<evidence type="ECO:0000259" key="4">
    <source>
        <dbReference type="PROSITE" id="PS51186"/>
    </source>
</evidence>
<evidence type="ECO:0000256" key="3">
    <source>
        <dbReference type="SAM" id="MobiDB-lite"/>
    </source>
</evidence>
<comment type="caution">
    <text evidence="5">The sequence shown here is derived from an EMBL/GenBank/DDBJ whole genome shotgun (WGS) entry which is preliminary data.</text>
</comment>
<dbReference type="Proteomes" id="UP001257060">
    <property type="component" value="Unassembled WGS sequence"/>
</dbReference>
<evidence type="ECO:0000256" key="2">
    <source>
        <dbReference type="ARBA" id="ARBA00023315"/>
    </source>
</evidence>
<feature type="region of interest" description="Disordered" evidence="3">
    <location>
        <begin position="204"/>
        <end position="226"/>
    </location>
</feature>
<dbReference type="InterPro" id="IPR000182">
    <property type="entry name" value="GNAT_dom"/>
</dbReference>
<sequence>MSDEGRAADGGAAAEATSETADSGGSEAVRIRPVDPDDAAAIRDLYAPFVEETAVTFTERVPSVEEMRREIRDKREADAYPWYVAEMDGDGSADEGENGDEGVVGYAYGGSLRERDAYQWAVETSVYVDPDVQRGGIGRTLYEHLFETLRAQGYVAAYAALGMPNPESVAFHEATGFDHLGTFPEAGFKVGAWHDVEWYRRPLREAPADPDPPRPVSAVDPAFGSE</sequence>
<protein>
    <submittedName>
        <fullName evidence="5">GNAT family N-acetyltransferase</fullName>
    </submittedName>
</protein>
<dbReference type="SUPFAM" id="SSF55729">
    <property type="entry name" value="Acyl-CoA N-acyltransferases (Nat)"/>
    <property type="match status" value="1"/>
</dbReference>
<gene>
    <name evidence="5" type="ORF">NDI76_04250</name>
</gene>
<proteinExistence type="predicted"/>
<feature type="compositionally biased region" description="Low complexity" evidence="3">
    <location>
        <begin position="9"/>
        <end position="23"/>
    </location>
</feature>
<evidence type="ECO:0000313" key="5">
    <source>
        <dbReference type="EMBL" id="MDS0297945.1"/>
    </source>
</evidence>
<dbReference type="CDD" id="cd04301">
    <property type="entry name" value="NAT_SF"/>
    <property type="match status" value="1"/>
</dbReference>
<dbReference type="PROSITE" id="PS51186">
    <property type="entry name" value="GNAT"/>
    <property type="match status" value="1"/>
</dbReference>
<dbReference type="EMBL" id="JAMQOP010000001">
    <property type="protein sequence ID" value="MDS0297945.1"/>
    <property type="molecule type" value="Genomic_DNA"/>
</dbReference>
<dbReference type="Gene3D" id="3.40.630.30">
    <property type="match status" value="1"/>
</dbReference>
<organism evidence="5 6">
    <name type="scientific">Halogeometricum salsisoli</name>
    <dbReference type="NCBI Taxonomy" id="2950536"/>
    <lineage>
        <taxon>Archaea</taxon>
        <taxon>Methanobacteriati</taxon>
        <taxon>Methanobacteriota</taxon>
        <taxon>Stenosarchaea group</taxon>
        <taxon>Halobacteria</taxon>
        <taxon>Halobacteriales</taxon>
        <taxon>Haloferacaceae</taxon>
        <taxon>Halogeometricum</taxon>
    </lineage>
</organism>
<feature type="compositionally biased region" description="Low complexity" evidence="3">
    <location>
        <begin position="216"/>
        <end position="226"/>
    </location>
</feature>
<feature type="domain" description="N-acetyltransferase" evidence="4">
    <location>
        <begin position="29"/>
        <end position="210"/>
    </location>
</feature>
<feature type="region of interest" description="Disordered" evidence="3">
    <location>
        <begin position="1"/>
        <end position="33"/>
    </location>
</feature>
<dbReference type="Pfam" id="PF13420">
    <property type="entry name" value="Acetyltransf_4"/>
    <property type="match status" value="1"/>
</dbReference>
<keyword evidence="1" id="KW-0808">Transferase</keyword>
<evidence type="ECO:0000256" key="1">
    <source>
        <dbReference type="ARBA" id="ARBA00022679"/>
    </source>
</evidence>
<keyword evidence="6" id="KW-1185">Reference proteome</keyword>
<dbReference type="PANTHER" id="PTHR43072:SF23">
    <property type="entry name" value="UPF0039 PROTEIN C11D3.02C"/>
    <property type="match status" value="1"/>
</dbReference>
<dbReference type="InterPro" id="IPR016181">
    <property type="entry name" value="Acyl_CoA_acyltransferase"/>
</dbReference>
<name>A0ABU2GAX5_9EURY</name>
<keyword evidence="2" id="KW-0012">Acyltransferase</keyword>
<dbReference type="RefSeq" id="WP_310922772.1">
    <property type="nucleotide sequence ID" value="NZ_JAMQOP010000001.1"/>
</dbReference>
<dbReference type="PANTHER" id="PTHR43072">
    <property type="entry name" value="N-ACETYLTRANSFERASE"/>
    <property type="match status" value="1"/>
</dbReference>